<keyword evidence="2" id="KW-0560">Oxidoreductase</keyword>
<evidence type="ECO:0000256" key="1">
    <source>
        <dbReference type="ARBA" id="ARBA00010928"/>
    </source>
</evidence>
<dbReference type="PANTHER" id="PTHR22604:SF105">
    <property type="entry name" value="TRANS-1,2-DIHYDROBENZENE-1,2-DIOL DEHYDROGENASE"/>
    <property type="match status" value="1"/>
</dbReference>
<dbReference type="KEGG" id="mfy:HH212_09850"/>
<dbReference type="SUPFAM" id="SSF51735">
    <property type="entry name" value="NAD(P)-binding Rossmann-fold domains"/>
    <property type="match status" value="1"/>
</dbReference>
<evidence type="ECO:0000259" key="4">
    <source>
        <dbReference type="Pfam" id="PF22725"/>
    </source>
</evidence>
<dbReference type="InterPro" id="IPR055170">
    <property type="entry name" value="GFO_IDH_MocA-like_dom"/>
</dbReference>
<name>A0A7Z2VW84_9BURK</name>
<dbReference type="PANTHER" id="PTHR22604">
    <property type="entry name" value="OXIDOREDUCTASES"/>
    <property type="match status" value="1"/>
</dbReference>
<evidence type="ECO:0000256" key="2">
    <source>
        <dbReference type="ARBA" id="ARBA00023002"/>
    </source>
</evidence>
<dbReference type="InterPro" id="IPR036291">
    <property type="entry name" value="NAD(P)-bd_dom_sf"/>
</dbReference>
<dbReference type="RefSeq" id="WP_170202317.1">
    <property type="nucleotide sequence ID" value="NZ_CP051685.1"/>
</dbReference>
<comment type="similarity">
    <text evidence="1">Belongs to the Gfo/Idh/MocA family.</text>
</comment>
<dbReference type="Pfam" id="PF01408">
    <property type="entry name" value="GFO_IDH_MocA"/>
    <property type="match status" value="1"/>
</dbReference>
<evidence type="ECO:0000313" key="5">
    <source>
        <dbReference type="EMBL" id="QJE00284.1"/>
    </source>
</evidence>
<dbReference type="Gene3D" id="3.30.360.10">
    <property type="entry name" value="Dihydrodipicolinate Reductase, domain 2"/>
    <property type="match status" value="1"/>
</dbReference>
<dbReference type="InterPro" id="IPR050984">
    <property type="entry name" value="Gfo/Idh/MocA_domain"/>
</dbReference>
<dbReference type="Proteomes" id="UP000502415">
    <property type="component" value="Chromosome"/>
</dbReference>
<dbReference type="InterPro" id="IPR000683">
    <property type="entry name" value="Gfo/Idh/MocA-like_OxRdtase_N"/>
</dbReference>
<feature type="domain" description="Gfo/Idh/MocA-like oxidoreductase N-terminal" evidence="3">
    <location>
        <begin position="5"/>
        <end position="120"/>
    </location>
</feature>
<evidence type="ECO:0000313" key="6">
    <source>
        <dbReference type="Proteomes" id="UP000502415"/>
    </source>
</evidence>
<dbReference type="GO" id="GO:0016491">
    <property type="term" value="F:oxidoreductase activity"/>
    <property type="evidence" value="ECO:0007669"/>
    <property type="project" value="UniProtKB-KW"/>
</dbReference>
<dbReference type="GO" id="GO:0000166">
    <property type="term" value="F:nucleotide binding"/>
    <property type="evidence" value="ECO:0007669"/>
    <property type="project" value="InterPro"/>
</dbReference>
<keyword evidence="6" id="KW-1185">Reference proteome</keyword>
<dbReference type="Pfam" id="PF22725">
    <property type="entry name" value="GFO_IDH_MocA_C3"/>
    <property type="match status" value="1"/>
</dbReference>
<reference evidence="5 6" key="1">
    <citation type="submission" date="2020-04" db="EMBL/GenBank/DDBJ databases">
        <title>Genome sequencing of novel species.</title>
        <authorList>
            <person name="Heo J."/>
            <person name="Kim S.-J."/>
            <person name="Kim J.-S."/>
            <person name="Hong S.-B."/>
            <person name="Kwon S.-W."/>
        </authorList>
    </citation>
    <scope>NUCLEOTIDE SEQUENCE [LARGE SCALE GENOMIC DNA]</scope>
    <source>
        <strain evidence="5 6">GN2-R2</strain>
    </source>
</reference>
<sequence>MTASVRWGILGTGRIARDFANALKDVPDAVLAGVGSRSLDSARSFTDEFGGAAYGSYEALVAAGDIDLVYVGTPHPAHAGNVRLALEAGKGVLCEKPFTLNRREAEPLVALARDKKLFLMEAMWTRFMPALAEVRRIVASGEIGAVSQLSADFGFTSDAGPEHRLFDPALGGGALLDIGIYPLSIAAALLGPVESVLAQAAIGPTGVDEQTTFLLRHRGGGLSTCACSLRARTPGELTLSGALGHVRMNGMFHRARNVTVTTAAGARTVETPYLGNGYVHEVIEAQRCWREGLVESPGMPHDETLALMGVMDAIRRQVGVQYAADAADAVA</sequence>
<evidence type="ECO:0000259" key="3">
    <source>
        <dbReference type="Pfam" id="PF01408"/>
    </source>
</evidence>
<accession>A0A7Z2VW84</accession>
<protein>
    <submittedName>
        <fullName evidence="5">Gfo/Idh/MocA family oxidoreductase</fullName>
    </submittedName>
</protein>
<organism evidence="5 6">
    <name type="scientific">Massilia forsythiae</name>
    <dbReference type="NCBI Taxonomy" id="2728020"/>
    <lineage>
        <taxon>Bacteria</taxon>
        <taxon>Pseudomonadati</taxon>
        <taxon>Pseudomonadota</taxon>
        <taxon>Betaproteobacteria</taxon>
        <taxon>Burkholderiales</taxon>
        <taxon>Oxalobacteraceae</taxon>
        <taxon>Telluria group</taxon>
        <taxon>Massilia</taxon>
    </lineage>
</organism>
<proteinExistence type="inferred from homology"/>
<dbReference type="AlphaFoldDB" id="A0A7Z2VW84"/>
<feature type="domain" description="GFO/IDH/MocA-like oxidoreductase" evidence="4">
    <location>
        <begin position="132"/>
        <end position="245"/>
    </location>
</feature>
<gene>
    <name evidence="5" type="ORF">HH212_09850</name>
</gene>
<dbReference type="Gene3D" id="3.40.50.720">
    <property type="entry name" value="NAD(P)-binding Rossmann-like Domain"/>
    <property type="match status" value="1"/>
</dbReference>
<dbReference type="SUPFAM" id="SSF55347">
    <property type="entry name" value="Glyceraldehyde-3-phosphate dehydrogenase-like, C-terminal domain"/>
    <property type="match status" value="1"/>
</dbReference>
<dbReference type="EMBL" id="CP051685">
    <property type="protein sequence ID" value="QJE00284.1"/>
    <property type="molecule type" value="Genomic_DNA"/>
</dbReference>